<reference evidence="2 3" key="1">
    <citation type="submission" date="2016-11" db="EMBL/GenBank/DDBJ databases">
        <authorList>
            <person name="Jaros S."/>
            <person name="Januszkiewicz K."/>
            <person name="Wedrychowicz H."/>
        </authorList>
    </citation>
    <scope>NUCLEOTIDE SEQUENCE [LARGE SCALE GENOMIC DNA]</scope>
    <source>
        <strain evidence="2 3">KHT3</strain>
    </source>
</reference>
<protein>
    <submittedName>
        <fullName evidence="2">Uncharacterized protein</fullName>
    </submittedName>
</protein>
<organism evidence="2 3">
    <name type="scientific">Xylanibacter ruminicola</name>
    <name type="common">Prevotella ruminicola</name>
    <dbReference type="NCBI Taxonomy" id="839"/>
    <lineage>
        <taxon>Bacteria</taxon>
        <taxon>Pseudomonadati</taxon>
        <taxon>Bacteroidota</taxon>
        <taxon>Bacteroidia</taxon>
        <taxon>Bacteroidales</taxon>
        <taxon>Prevotellaceae</taxon>
        <taxon>Xylanibacter</taxon>
    </lineage>
</organism>
<evidence type="ECO:0000313" key="3">
    <source>
        <dbReference type="Proteomes" id="UP000184130"/>
    </source>
</evidence>
<evidence type="ECO:0000256" key="1">
    <source>
        <dbReference type="SAM" id="MobiDB-lite"/>
    </source>
</evidence>
<proteinExistence type="predicted"/>
<gene>
    <name evidence="2" type="ORF">SAMN05216463_10330</name>
</gene>
<feature type="region of interest" description="Disordered" evidence="1">
    <location>
        <begin position="22"/>
        <end position="94"/>
    </location>
</feature>
<name>A0A1M6S7Z8_XYLRU</name>
<evidence type="ECO:0000313" key="2">
    <source>
        <dbReference type="EMBL" id="SHK40791.1"/>
    </source>
</evidence>
<dbReference type="AlphaFoldDB" id="A0A1M6S7Z8"/>
<sequence>MAIKKKGNTGFLNGTTVERFDNIVHQQGGAQAAPESGSTETPAAAPAKPEEDPVKVAPETPEKPQVNAPAAEEGTVAQEVSQPASEPASEPRKPLTLEDVMGSEELIKQVAQQILKQGGAKGVGGLEAPKQGRPRKELIKGIDEVSVNLQLPETLVTALRKKAKDEKITIKEIIGHAIMSTYPELLK</sequence>
<dbReference type="RefSeq" id="WP_073204733.1">
    <property type="nucleotide sequence ID" value="NZ_FRBD01000003.1"/>
</dbReference>
<accession>A0A1M6S7Z8</accession>
<dbReference type="Proteomes" id="UP000184130">
    <property type="component" value="Unassembled WGS sequence"/>
</dbReference>
<dbReference type="EMBL" id="FRBD01000003">
    <property type="protein sequence ID" value="SHK40791.1"/>
    <property type="molecule type" value="Genomic_DNA"/>
</dbReference>